<evidence type="ECO:0000313" key="2">
    <source>
        <dbReference type="EMBL" id="KAG5632503.1"/>
    </source>
</evidence>
<feature type="compositionally biased region" description="Basic and acidic residues" evidence="1">
    <location>
        <begin position="66"/>
        <end position="86"/>
    </location>
</feature>
<feature type="compositionally biased region" description="Polar residues" evidence="1">
    <location>
        <begin position="87"/>
        <end position="96"/>
    </location>
</feature>
<proteinExistence type="predicted"/>
<dbReference type="EMBL" id="JACXVP010000001">
    <property type="protein sequence ID" value="KAG5632503.1"/>
    <property type="molecule type" value="Genomic_DNA"/>
</dbReference>
<comment type="caution">
    <text evidence="2">The sequence shown here is derived from an EMBL/GenBank/DDBJ whole genome shotgun (WGS) entry which is preliminary data.</text>
</comment>
<dbReference type="AlphaFoldDB" id="A0A9J6B7V3"/>
<keyword evidence="3" id="KW-1185">Reference proteome</keyword>
<protein>
    <submittedName>
        <fullName evidence="2">Uncharacterized protein</fullName>
    </submittedName>
</protein>
<organism evidence="2 3">
    <name type="scientific">Solanum commersonii</name>
    <name type="common">Commerson's wild potato</name>
    <name type="synonym">Commerson's nightshade</name>
    <dbReference type="NCBI Taxonomy" id="4109"/>
    <lineage>
        <taxon>Eukaryota</taxon>
        <taxon>Viridiplantae</taxon>
        <taxon>Streptophyta</taxon>
        <taxon>Embryophyta</taxon>
        <taxon>Tracheophyta</taxon>
        <taxon>Spermatophyta</taxon>
        <taxon>Magnoliopsida</taxon>
        <taxon>eudicotyledons</taxon>
        <taxon>Gunneridae</taxon>
        <taxon>Pentapetalae</taxon>
        <taxon>asterids</taxon>
        <taxon>lamiids</taxon>
        <taxon>Solanales</taxon>
        <taxon>Solanaceae</taxon>
        <taxon>Solanoideae</taxon>
        <taxon>Solaneae</taxon>
        <taxon>Solanum</taxon>
    </lineage>
</organism>
<feature type="region of interest" description="Disordered" evidence="1">
    <location>
        <begin position="1"/>
        <end position="25"/>
    </location>
</feature>
<reference evidence="2 3" key="1">
    <citation type="submission" date="2020-09" db="EMBL/GenBank/DDBJ databases">
        <title>De no assembly of potato wild relative species, Solanum commersonii.</title>
        <authorList>
            <person name="Cho K."/>
        </authorList>
    </citation>
    <scope>NUCLEOTIDE SEQUENCE [LARGE SCALE GENOMIC DNA]</scope>
    <source>
        <strain evidence="2">LZ3.2</strain>
        <tissue evidence="2">Leaf</tissue>
    </source>
</reference>
<sequence>MGEEAERTMAEMVGGEMKEEGTQVAEVDIDFSSVEGAMGEETKEDGAEVDIDFSPAKGMVTIKVDEEMREGADRDTNNLVEKERSGNHSPRNSNLA</sequence>
<feature type="region of interest" description="Disordered" evidence="1">
    <location>
        <begin position="66"/>
        <end position="96"/>
    </location>
</feature>
<dbReference type="Proteomes" id="UP000824120">
    <property type="component" value="Chromosome 1"/>
</dbReference>
<evidence type="ECO:0000313" key="3">
    <source>
        <dbReference type="Proteomes" id="UP000824120"/>
    </source>
</evidence>
<gene>
    <name evidence="2" type="ORF">H5410_004220</name>
</gene>
<evidence type="ECO:0000256" key="1">
    <source>
        <dbReference type="SAM" id="MobiDB-lite"/>
    </source>
</evidence>
<name>A0A9J6B7V3_SOLCO</name>
<accession>A0A9J6B7V3</accession>